<dbReference type="NCBIfam" id="NF047422">
    <property type="entry name" value="YfmF_fam"/>
    <property type="match status" value="1"/>
</dbReference>
<dbReference type="Proteomes" id="UP000215224">
    <property type="component" value="Chromosome"/>
</dbReference>
<protein>
    <submittedName>
        <fullName evidence="2">Peptidase M16</fullName>
    </submittedName>
</protein>
<organism evidence="2 3">
    <name type="scientific">Sutcliffiella cohnii</name>
    <dbReference type="NCBI Taxonomy" id="33932"/>
    <lineage>
        <taxon>Bacteria</taxon>
        <taxon>Bacillati</taxon>
        <taxon>Bacillota</taxon>
        <taxon>Bacilli</taxon>
        <taxon>Bacillales</taxon>
        <taxon>Bacillaceae</taxon>
        <taxon>Sutcliffiella</taxon>
    </lineage>
</organism>
<keyword evidence="3" id="KW-1185">Reference proteome</keyword>
<sequence>MNYLKLINETMHELSGITLHTLNTSKFKTNTLVLKLKSALTEENVTKRALLPYVLQTATNTYKTSTELRIYLDELYGATLNVDLSKKGEFHIITFRIDIANEKFLKDSTPLLQKAINLLADVLLNPLVEGGYFSSSIVENEKRTLKQRIQSIYDDKMRYSSHRLVEEMCKNEPYRLAANGVKDDVDTITAQNLYEYYEQVLNTDDIHLYAIGDLDEEEVINFVEKAFPLKSRQKSLHEVNKGKNVTSENEVIDRDDVKQGKLNIGYRTNITYNDSLYPALQVFNGIFGGFSHSKLFINVREKESLAYYAASRVESHKGLLLVMSGIDFSNYEKAVKIIKEQMVEMQNGNFTDNEIAQTKAVIKNQILETIDTPRGQVEILYNNEFGSIDRKAIEDIISNIENVTKEDIINVAKQIQLDTIYFLTGKED</sequence>
<dbReference type="PANTHER" id="PTHR11851:SF186">
    <property type="entry name" value="INACTIVE METALLOPROTEASE YMFF-RELATED"/>
    <property type="match status" value="1"/>
</dbReference>
<reference evidence="2 3" key="1">
    <citation type="submission" date="2016-12" db="EMBL/GenBank/DDBJ databases">
        <title>The whole genome sequencing and assembly of Bacillus cohnii DSM 6307T strain.</title>
        <authorList>
            <person name="Lee Y.-J."/>
            <person name="Yi H."/>
            <person name="Bahn Y.-S."/>
            <person name="Kim J.F."/>
            <person name="Lee D.-W."/>
        </authorList>
    </citation>
    <scope>NUCLEOTIDE SEQUENCE [LARGE SCALE GENOMIC DNA]</scope>
    <source>
        <strain evidence="2 3">DSM 6307</strain>
    </source>
</reference>
<dbReference type="EMBL" id="CP018866">
    <property type="protein sequence ID" value="AST91999.1"/>
    <property type="molecule type" value="Genomic_DNA"/>
</dbReference>
<evidence type="ECO:0000259" key="1">
    <source>
        <dbReference type="Pfam" id="PF05193"/>
    </source>
</evidence>
<dbReference type="InterPro" id="IPR011249">
    <property type="entry name" value="Metalloenz_LuxS/M16"/>
</dbReference>
<evidence type="ECO:0000313" key="2">
    <source>
        <dbReference type="EMBL" id="AST91999.1"/>
    </source>
</evidence>
<dbReference type="KEGG" id="bcoh:BC6307_12300"/>
<dbReference type="STRING" id="1314751.GCA_001591425_03751"/>
<feature type="domain" description="Peptidase M16 C-terminal" evidence="1">
    <location>
        <begin position="187"/>
        <end position="360"/>
    </location>
</feature>
<dbReference type="PANTHER" id="PTHR11851">
    <property type="entry name" value="METALLOPROTEASE"/>
    <property type="match status" value="1"/>
</dbReference>
<dbReference type="InterPro" id="IPR050361">
    <property type="entry name" value="MPP/UQCRC_Complex"/>
</dbReference>
<dbReference type="GO" id="GO:0046872">
    <property type="term" value="F:metal ion binding"/>
    <property type="evidence" value="ECO:0007669"/>
    <property type="project" value="InterPro"/>
</dbReference>
<dbReference type="Pfam" id="PF05193">
    <property type="entry name" value="Peptidase_M16_C"/>
    <property type="match status" value="1"/>
</dbReference>
<dbReference type="Gene3D" id="3.30.830.10">
    <property type="entry name" value="Metalloenzyme, LuxS/M16 peptidase-like"/>
    <property type="match status" value="2"/>
</dbReference>
<name>A0A223KR89_9BACI</name>
<proteinExistence type="predicted"/>
<evidence type="ECO:0000313" key="3">
    <source>
        <dbReference type="Proteomes" id="UP000215224"/>
    </source>
</evidence>
<gene>
    <name evidence="2" type="ORF">BC6307_12300</name>
</gene>
<dbReference type="SUPFAM" id="SSF63411">
    <property type="entry name" value="LuxS/MPP-like metallohydrolase"/>
    <property type="match status" value="2"/>
</dbReference>
<dbReference type="InterPro" id="IPR007863">
    <property type="entry name" value="Peptidase_M16_C"/>
</dbReference>
<dbReference type="AlphaFoldDB" id="A0A223KR89"/>
<accession>A0A223KR89</accession>